<proteinExistence type="predicted"/>
<dbReference type="PANTHER" id="PTHR36759:SF1">
    <property type="entry name" value="DYNEIN BETA CHAIN, CILIARY PROTEIN"/>
    <property type="match status" value="1"/>
</dbReference>
<evidence type="ECO:0008006" key="5">
    <source>
        <dbReference type="Google" id="ProtNLM"/>
    </source>
</evidence>
<dbReference type="Proteomes" id="UP000516437">
    <property type="component" value="Chromosome 1"/>
</dbReference>
<dbReference type="Proteomes" id="UP000516437">
    <property type="component" value="Chromosome 5"/>
</dbReference>
<dbReference type="EMBL" id="RXIC02000023">
    <property type="protein sequence ID" value="KAB1214019.1"/>
    <property type="molecule type" value="Genomic_DNA"/>
</dbReference>
<evidence type="ECO:0000256" key="1">
    <source>
        <dbReference type="SAM" id="MobiDB-lite"/>
    </source>
</evidence>
<dbReference type="EMBL" id="RXIC02000019">
    <property type="protein sequence ID" value="KAB1227507.1"/>
    <property type="molecule type" value="Genomic_DNA"/>
</dbReference>
<keyword evidence="4" id="KW-1185">Reference proteome</keyword>
<evidence type="ECO:0000313" key="2">
    <source>
        <dbReference type="EMBL" id="KAB1214019.1"/>
    </source>
</evidence>
<reference evidence="3" key="1">
    <citation type="submission" date="2018-07" db="EMBL/GenBank/DDBJ databases">
        <authorList>
            <person name="Gao Z.-S."/>
            <person name="Jia H.-M."/>
            <person name="Jia H.-J."/>
            <person name="Cai Q.-L."/>
            <person name="Wang Y."/>
            <person name="Zhao H.-B."/>
        </authorList>
    </citation>
    <scope>NUCLEOTIDE SEQUENCE</scope>
    <source>
        <tissue evidence="3">Leaves</tissue>
    </source>
</reference>
<sequence length="195" mass="21557">MGQALRRASGRIRTSSSIDPAASSPAPKSKIAVDRPPPVVSPTDELKVPKTSGQDTTDSDDTPTINADNVLEERDPKYDAMLNHMVGRITSKPGGKLEMGEAFVVERYNKPMPKLRNTKPDSGRYEERPVLPGSLNVAQLRHIILLHQGKADDHEGPMNVEQIAEKFRVDVEQVQRILQFVSLPPEDSSKQKNNT</sequence>
<evidence type="ECO:0000313" key="4">
    <source>
        <dbReference type="Proteomes" id="UP000516437"/>
    </source>
</evidence>
<evidence type="ECO:0000313" key="3">
    <source>
        <dbReference type="EMBL" id="KAB1227507.1"/>
    </source>
</evidence>
<dbReference type="PANTHER" id="PTHR36759">
    <property type="entry name" value="DYNEIN BETA CHAIN, CILIARY PROTEIN"/>
    <property type="match status" value="1"/>
</dbReference>
<feature type="region of interest" description="Disordered" evidence="1">
    <location>
        <begin position="1"/>
        <end position="73"/>
    </location>
</feature>
<comment type="caution">
    <text evidence="3">The sequence shown here is derived from an EMBL/GenBank/DDBJ whole genome shotgun (WGS) entry which is preliminary data.</text>
</comment>
<dbReference type="OrthoDB" id="1609931at2759"/>
<organism evidence="3 4">
    <name type="scientific">Morella rubra</name>
    <name type="common">Chinese bayberry</name>
    <dbReference type="NCBI Taxonomy" id="262757"/>
    <lineage>
        <taxon>Eukaryota</taxon>
        <taxon>Viridiplantae</taxon>
        <taxon>Streptophyta</taxon>
        <taxon>Embryophyta</taxon>
        <taxon>Tracheophyta</taxon>
        <taxon>Spermatophyta</taxon>
        <taxon>Magnoliopsida</taxon>
        <taxon>eudicotyledons</taxon>
        <taxon>Gunneridae</taxon>
        <taxon>Pentapetalae</taxon>
        <taxon>rosids</taxon>
        <taxon>fabids</taxon>
        <taxon>Fagales</taxon>
        <taxon>Myricaceae</taxon>
        <taxon>Morella</taxon>
    </lineage>
</organism>
<name>A0A6A1WUU5_9ROSI</name>
<protein>
    <recommendedName>
        <fullName evidence="5">Dynein beta chain, ciliary</fullName>
    </recommendedName>
</protein>
<accession>A0A6A1WUU5</accession>
<gene>
    <name evidence="3" type="ORF">CJ030_MR1G027446</name>
    <name evidence="2" type="ORF">CJ030_MR5G017282</name>
</gene>
<reference evidence="3 4" key="2">
    <citation type="journal article" date="2019" name="Plant Biotechnol. J.">
        <title>The red bayberry genome and genetic basis of sex determination.</title>
        <authorList>
            <person name="Jia H.M."/>
            <person name="Jia H.J."/>
            <person name="Cai Q.L."/>
            <person name="Wang Y."/>
            <person name="Zhao H.B."/>
            <person name="Yang W.F."/>
            <person name="Wang G.Y."/>
            <person name="Li Y.H."/>
            <person name="Zhan D.L."/>
            <person name="Shen Y.T."/>
            <person name="Niu Q.F."/>
            <person name="Chang L."/>
            <person name="Qiu J."/>
            <person name="Zhao L."/>
            <person name="Xie H.B."/>
            <person name="Fu W.Y."/>
            <person name="Jin J."/>
            <person name="Li X.W."/>
            <person name="Jiao Y."/>
            <person name="Zhou C.C."/>
            <person name="Tu T."/>
            <person name="Chai C.Y."/>
            <person name="Gao J.L."/>
            <person name="Fan L.J."/>
            <person name="van de Weg E."/>
            <person name="Wang J.Y."/>
            <person name="Gao Z.S."/>
        </authorList>
    </citation>
    <scope>NUCLEOTIDE SEQUENCE [LARGE SCALE GENOMIC DNA]</scope>
    <source>
        <tissue evidence="3">Leaves</tissue>
    </source>
</reference>
<reference evidence="3" key="3">
    <citation type="submission" date="2019-09" db="EMBL/GenBank/DDBJ databases">
        <authorList>
            <person name="Gao Z."/>
        </authorList>
    </citation>
    <scope>NUCLEOTIDE SEQUENCE</scope>
    <source>
        <tissue evidence="3">Leaves</tissue>
    </source>
</reference>
<feature type="compositionally biased region" description="Low complexity" evidence="1">
    <location>
        <begin position="15"/>
        <end position="30"/>
    </location>
</feature>
<dbReference type="AlphaFoldDB" id="A0A6A1WUU5"/>